<evidence type="ECO:0000313" key="7">
    <source>
        <dbReference type="Ensembl" id="ENSMZEP00005021000.1"/>
    </source>
</evidence>
<dbReference type="SUPFAM" id="SSF48652">
    <property type="entry name" value="Tetraspanin"/>
    <property type="match status" value="1"/>
</dbReference>
<dbReference type="PANTHER" id="PTHR19282">
    <property type="entry name" value="TETRASPANIN"/>
    <property type="match status" value="1"/>
</dbReference>
<protein>
    <recommendedName>
        <fullName evidence="6">Tetraspanin</fullName>
    </recommendedName>
</protein>
<evidence type="ECO:0000256" key="4">
    <source>
        <dbReference type="ARBA" id="ARBA00022989"/>
    </source>
</evidence>
<reference evidence="7 8" key="1">
    <citation type="journal article" date="2014" name="Nature">
        <title>The genomic substrate for adaptive radiation in African cichlid fish.</title>
        <authorList>
            <person name="Brawand D."/>
            <person name="Wagner C.E."/>
            <person name="Li Y.I."/>
            <person name="Malinsky M."/>
            <person name="Keller I."/>
            <person name="Fan S."/>
            <person name="Simakov O."/>
            <person name="Ng A.Y."/>
            <person name="Lim Z.W."/>
            <person name="Bezault E."/>
            <person name="Turner-Maier J."/>
            <person name="Johnson J."/>
            <person name="Alcazar R."/>
            <person name="Noh H.J."/>
            <person name="Russell P."/>
            <person name="Aken B."/>
            <person name="Alfoldi J."/>
            <person name="Amemiya C."/>
            <person name="Azzouzi N."/>
            <person name="Baroiller J.F."/>
            <person name="Barloy-Hubler F."/>
            <person name="Berlin A."/>
            <person name="Bloomquist R."/>
            <person name="Carleton K.L."/>
            <person name="Conte M.A."/>
            <person name="D'Cotta H."/>
            <person name="Eshel O."/>
            <person name="Gaffney L."/>
            <person name="Galibert F."/>
            <person name="Gante H.F."/>
            <person name="Gnerre S."/>
            <person name="Greuter L."/>
            <person name="Guyon R."/>
            <person name="Haddad N.S."/>
            <person name="Haerty W."/>
            <person name="Harris R.M."/>
            <person name="Hofmann H.A."/>
            <person name="Hourlier T."/>
            <person name="Hulata G."/>
            <person name="Jaffe D.B."/>
            <person name="Lara M."/>
            <person name="Lee A.P."/>
            <person name="MacCallum I."/>
            <person name="Mwaiko S."/>
            <person name="Nikaido M."/>
            <person name="Nishihara H."/>
            <person name="Ozouf-Costaz C."/>
            <person name="Penman D.J."/>
            <person name="Przybylski D."/>
            <person name="Rakotomanga M."/>
            <person name="Renn S.C.P."/>
            <person name="Ribeiro F.J."/>
            <person name="Ron M."/>
            <person name="Salzburger W."/>
            <person name="Sanchez-Pulido L."/>
            <person name="Santos M.E."/>
            <person name="Searle S."/>
            <person name="Sharpe T."/>
            <person name="Swofford R."/>
            <person name="Tan F.J."/>
            <person name="Williams L."/>
            <person name="Young S."/>
            <person name="Yin S."/>
            <person name="Okada N."/>
            <person name="Kocher T.D."/>
            <person name="Miska E.A."/>
            <person name="Lander E.S."/>
            <person name="Venkatesh B."/>
            <person name="Fernald R.D."/>
            <person name="Meyer A."/>
            <person name="Ponting C.P."/>
            <person name="Streelman J.T."/>
            <person name="Lindblad-Toh K."/>
            <person name="Seehausen O."/>
            <person name="Di Palma F."/>
        </authorList>
    </citation>
    <scope>NUCLEOTIDE SEQUENCE</scope>
</reference>
<name>A0A3P9CFE5_9CICH</name>
<dbReference type="AlphaFoldDB" id="A0A3P9CFE5"/>
<sequence>MSDPRTNCLKTALQLTSQLMLAVGILVWLNGVYLLIKYGENSRFFSESYMTLTVLVIVTSAALLLVTGCLGSWVSLKDSICLQGLFVYLLVVVFCVKSTASALAYFHSVTLDTEMAPFSGVFENYTGSSEDSNSRSVDAMQEELKCCGVKNYTDWLETTWFNKSGGLRFPYSCCNVTFPTCNGTVYQPWQIYTQGCQEELSKVIQFALKMDMWSSLLVYVVEIGLFVMVKQLMRTNRSTRYQVLEKN</sequence>
<organism evidence="7 8">
    <name type="scientific">Maylandia zebra</name>
    <name type="common">zebra mbuna</name>
    <dbReference type="NCBI Taxonomy" id="106582"/>
    <lineage>
        <taxon>Eukaryota</taxon>
        <taxon>Metazoa</taxon>
        <taxon>Chordata</taxon>
        <taxon>Craniata</taxon>
        <taxon>Vertebrata</taxon>
        <taxon>Euteleostomi</taxon>
        <taxon>Actinopterygii</taxon>
        <taxon>Neopterygii</taxon>
        <taxon>Teleostei</taxon>
        <taxon>Neoteleostei</taxon>
        <taxon>Acanthomorphata</taxon>
        <taxon>Ovalentaria</taxon>
        <taxon>Cichlomorphae</taxon>
        <taxon>Cichliformes</taxon>
        <taxon>Cichlidae</taxon>
        <taxon>African cichlids</taxon>
        <taxon>Pseudocrenilabrinae</taxon>
        <taxon>Haplochromini</taxon>
        <taxon>Maylandia</taxon>
        <taxon>Maylandia zebra complex</taxon>
    </lineage>
</organism>
<feature type="transmembrane region" description="Helical" evidence="6">
    <location>
        <begin position="48"/>
        <end position="73"/>
    </location>
</feature>
<evidence type="ECO:0000256" key="3">
    <source>
        <dbReference type="ARBA" id="ARBA00022692"/>
    </source>
</evidence>
<feature type="transmembrane region" description="Helical" evidence="6">
    <location>
        <begin position="212"/>
        <end position="229"/>
    </location>
</feature>
<evidence type="ECO:0000256" key="5">
    <source>
        <dbReference type="ARBA" id="ARBA00023136"/>
    </source>
</evidence>
<dbReference type="Gene3D" id="1.10.1450.10">
    <property type="entry name" value="Tetraspanin"/>
    <property type="match status" value="1"/>
</dbReference>
<feature type="transmembrane region" description="Helical" evidence="6">
    <location>
        <begin position="85"/>
        <end position="106"/>
    </location>
</feature>
<keyword evidence="3 6" id="KW-0812">Transmembrane</keyword>
<evidence type="ECO:0000256" key="6">
    <source>
        <dbReference type="RuleBase" id="RU361218"/>
    </source>
</evidence>
<keyword evidence="4 6" id="KW-1133">Transmembrane helix</keyword>
<dbReference type="OrthoDB" id="10033535at2759"/>
<evidence type="ECO:0000256" key="2">
    <source>
        <dbReference type="ARBA" id="ARBA00006840"/>
    </source>
</evidence>
<dbReference type="InterPro" id="IPR000301">
    <property type="entry name" value="Tetraspanin_animals"/>
</dbReference>
<comment type="subcellular location">
    <subcellularLocation>
        <location evidence="1 6">Membrane</location>
        <topology evidence="1 6">Multi-pass membrane protein</topology>
    </subcellularLocation>
</comment>
<dbReference type="GeneTree" id="ENSGT00940000154954"/>
<comment type="similarity">
    <text evidence="2 6">Belongs to the tetraspanin (TM4SF) family.</text>
</comment>
<feature type="transmembrane region" description="Helical" evidence="6">
    <location>
        <begin position="12"/>
        <end position="36"/>
    </location>
</feature>
<dbReference type="CTD" id="564334"/>
<evidence type="ECO:0000256" key="1">
    <source>
        <dbReference type="ARBA" id="ARBA00004141"/>
    </source>
</evidence>
<keyword evidence="5 6" id="KW-0472">Membrane</keyword>
<dbReference type="PANTHER" id="PTHR19282:SF477">
    <property type="entry name" value="TETRASPANIN"/>
    <property type="match status" value="1"/>
</dbReference>
<keyword evidence="8" id="KW-1185">Reference proteome</keyword>
<dbReference type="PRINTS" id="PR00259">
    <property type="entry name" value="TMFOUR"/>
</dbReference>
<evidence type="ECO:0000313" key="8">
    <source>
        <dbReference type="Proteomes" id="UP000265160"/>
    </source>
</evidence>
<dbReference type="GO" id="GO:0005886">
    <property type="term" value="C:plasma membrane"/>
    <property type="evidence" value="ECO:0007669"/>
    <property type="project" value="TreeGrafter"/>
</dbReference>
<dbReference type="STRING" id="106582.ENSMZEP00005021000"/>
<dbReference type="InterPro" id="IPR018499">
    <property type="entry name" value="Tetraspanin/Peripherin"/>
</dbReference>
<dbReference type="PIRSF" id="PIRSF002419">
    <property type="entry name" value="Tetraspanin"/>
    <property type="match status" value="1"/>
</dbReference>
<dbReference type="Ensembl" id="ENSMZET00005021689.1">
    <property type="protein sequence ID" value="ENSMZEP00005021000.1"/>
    <property type="gene ID" value="ENSMZEG00005015766.1"/>
</dbReference>
<reference evidence="7" key="2">
    <citation type="submission" date="2025-08" db="UniProtKB">
        <authorList>
            <consortium name="Ensembl"/>
        </authorList>
    </citation>
    <scope>IDENTIFICATION</scope>
</reference>
<reference evidence="7" key="3">
    <citation type="submission" date="2025-09" db="UniProtKB">
        <authorList>
            <consortium name="Ensembl"/>
        </authorList>
    </citation>
    <scope>IDENTIFICATION</scope>
</reference>
<dbReference type="Pfam" id="PF00335">
    <property type="entry name" value="Tetraspanin"/>
    <property type="match status" value="1"/>
</dbReference>
<dbReference type="RefSeq" id="XP_004540297.1">
    <property type="nucleotide sequence ID" value="XM_004540240.3"/>
</dbReference>
<proteinExistence type="inferred from homology"/>
<dbReference type="InterPro" id="IPR008952">
    <property type="entry name" value="Tetraspanin_EC2_sf"/>
</dbReference>
<accession>A0A3P9CFE5</accession>
<dbReference type="KEGG" id="mze:101473948"/>
<dbReference type="GeneID" id="101473948"/>
<dbReference type="Proteomes" id="UP000265160">
    <property type="component" value="LG19"/>
</dbReference>